<comment type="caution">
    <text evidence="1">The sequence shown here is derived from an EMBL/GenBank/DDBJ whole genome shotgun (WGS) entry which is preliminary data.</text>
</comment>
<organism evidence="1 2">
    <name type="scientific">Streptomyces europaeiscabiei</name>
    <dbReference type="NCBI Taxonomy" id="146819"/>
    <lineage>
        <taxon>Bacteria</taxon>
        <taxon>Bacillati</taxon>
        <taxon>Actinomycetota</taxon>
        <taxon>Actinomycetes</taxon>
        <taxon>Kitasatosporales</taxon>
        <taxon>Streptomycetaceae</taxon>
        <taxon>Streptomyces</taxon>
    </lineage>
</organism>
<dbReference type="Proteomes" id="UP001273589">
    <property type="component" value="Unassembled WGS sequence"/>
</dbReference>
<dbReference type="AlphaFoldDB" id="A0AAJ2PK14"/>
<sequence>MPETVDETTVPDMAEVHDCYRIPRAPHPNADNRVLFTDIANIYAFDAFHQVETLLAQPLLMVAGSGAGSCGRPSDCCPG</sequence>
<accession>A0AAJ2PK14</accession>
<name>A0AAJ2PK14_9ACTN</name>
<evidence type="ECO:0000313" key="2">
    <source>
        <dbReference type="Proteomes" id="UP001273589"/>
    </source>
</evidence>
<proteinExistence type="predicted"/>
<protein>
    <submittedName>
        <fullName evidence="1">Uncharacterized protein</fullName>
    </submittedName>
</protein>
<reference evidence="1" key="1">
    <citation type="journal article" date="2023" name="Microb. Genom.">
        <title>Mesoterricola silvestris gen. nov., sp. nov., Mesoterricola sediminis sp. nov., Geothrix oryzae sp. nov., Geothrix edaphica sp. nov., Geothrix rubra sp. nov., and Geothrix limicola sp. nov., six novel members of Acidobacteriota isolated from soils.</title>
        <authorList>
            <person name="Weisberg A.J."/>
            <person name="Pearce E."/>
            <person name="Kramer C.G."/>
            <person name="Chang J.H."/>
            <person name="Clarke C.R."/>
        </authorList>
    </citation>
    <scope>NUCLEOTIDE SEQUENCE</scope>
    <source>
        <strain evidence="1">ND06-05F</strain>
    </source>
</reference>
<evidence type="ECO:0000313" key="1">
    <source>
        <dbReference type="EMBL" id="MDX3128945.1"/>
    </source>
</evidence>
<dbReference type="Gene3D" id="3.40.50.1820">
    <property type="entry name" value="alpha/beta hydrolase"/>
    <property type="match status" value="1"/>
</dbReference>
<dbReference type="RefSeq" id="WP_319689346.1">
    <property type="nucleotide sequence ID" value="NZ_JARAWN010000012.1"/>
</dbReference>
<dbReference type="EMBL" id="JARAWN010000012">
    <property type="protein sequence ID" value="MDX3128945.1"/>
    <property type="molecule type" value="Genomic_DNA"/>
</dbReference>
<dbReference type="InterPro" id="IPR029058">
    <property type="entry name" value="AB_hydrolase_fold"/>
</dbReference>
<gene>
    <name evidence="1" type="ORF">PV367_03840</name>
</gene>
<dbReference type="Gene3D" id="1.10.10.800">
    <property type="match status" value="1"/>
</dbReference>